<accession>A0ABS6E0D5</accession>
<organism evidence="1 2">
    <name type="scientific">Intestinibacter bartlettii</name>
    <dbReference type="NCBI Taxonomy" id="261299"/>
    <lineage>
        <taxon>Bacteria</taxon>
        <taxon>Bacillati</taxon>
        <taxon>Bacillota</taxon>
        <taxon>Clostridia</taxon>
        <taxon>Peptostreptococcales</taxon>
        <taxon>Peptostreptococcaceae</taxon>
        <taxon>Intestinibacter</taxon>
    </lineage>
</organism>
<reference evidence="1 2" key="1">
    <citation type="submission" date="2021-06" db="EMBL/GenBank/DDBJ databases">
        <authorList>
            <person name="Sun Q."/>
            <person name="Li D."/>
        </authorList>
    </citation>
    <scope>NUCLEOTIDE SEQUENCE [LARGE SCALE GENOMIC DNA]</scope>
    <source>
        <strain evidence="1 2">N19</strain>
    </source>
</reference>
<gene>
    <name evidence="1" type="ORF">KQI20_13730</name>
</gene>
<evidence type="ECO:0000313" key="1">
    <source>
        <dbReference type="EMBL" id="MBU5337489.1"/>
    </source>
</evidence>
<name>A0ABS6E0D5_9FIRM</name>
<evidence type="ECO:0008006" key="3">
    <source>
        <dbReference type="Google" id="ProtNLM"/>
    </source>
</evidence>
<comment type="caution">
    <text evidence="1">The sequence shown here is derived from an EMBL/GenBank/DDBJ whole genome shotgun (WGS) entry which is preliminary data.</text>
</comment>
<sequence>MIDLNIDEINKMLEEGKSVKEIREKLGIGEKAYQKQIKELGYRYLQKTKKYVKAPPKRKDYSNNTEVINKNEIKDLNIVSDIDIKKAADLINNYDNIKELLKWFKNRENREYDNNIIEVIKDNRIEIDIDTDETKRTTILVNKKIYDDFNKFCQKHKEYDKKDLLSMALKEYMQKYC</sequence>
<dbReference type="Proteomes" id="UP001196301">
    <property type="component" value="Unassembled WGS sequence"/>
</dbReference>
<dbReference type="RefSeq" id="WP_216572214.1">
    <property type="nucleotide sequence ID" value="NZ_JAHLOQ010000065.1"/>
</dbReference>
<evidence type="ECO:0000313" key="2">
    <source>
        <dbReference type="Proteomes" id="UP001196301"/>
    </source>
</evidence>
<proteinExistence type="predicted"/>
<dbReference type="EMBL" id="JAHLOQ010000065">
    <property type="protein sequence ID" value="MBU5337489.1"/>
    <property type="molecule type" value="Genomic_DNA"/>
</dbReference>
<keyword evidence="2" id="KW-1185">Reference proteome</keyword>
<protein>
    <recommendedName>
        <fullName evidence="3">Ribbon-helix-helix protein CopG domain-containing protein</fullName>
    </recommendedName>
</protein>